<dbReference type="Pfam" id="PF09479">
    <property type="entry name" value="Flg_new"/>
    <property type="match status" value="1"/>
</dbReference>
<dbReference type="InterPro" id="IPR036156">
    <property type="entry name" value="Beta-gal/glucu_dom_sf"/>
</dbReference>
<dbReference type="InterPro" id="IPR011081">
    <property type="entry name" value="Big_4"/>
</dbReference>
<sequence>MNEKRKGARRWTALALSVAMVFGGIGILPAPVKAEAADVAAAVQKTGEKTERSERKMKFGDDWKFKLVNKYNINDTSVQADGVDYDDSSWDTVDLPHDWAIYGTYENSNGVRAAQGSLAGGVGWYRKSFTLSDDFKDKTVSIEFDGVQMISQVWVNGHTEDNWKQYLGYNTFTYDISKYLKYDGSENVIAVKVQSSNSSARWYAGAGIYRNVYLISTEKLNVPVNGVQITTPFEKLEAEGGKYEEIKNAAKAGVDINTDVANDSDTAAKAVSVKSTVYDKAGDIVSAQTDDIEIPAGATKTIRQSVEVSNPKLWSVDSPNLYWVRTEIIQNGKVVDSTDSRFGIRYIATDPNSGFYLNGVHTKLNGVCEHSDLGSLGMETYQAAVDRRIRTLKKYGVNAIRTSHNPVSPEFIEACDRLGMLVFEEAFDQWLYSKNSDDYHNYFNKAADGKTVVFDKAGNDNTNNDTSYIEVKRDDLQSNAERDIKAMVERDKNAPCIFAWSTGNEIYDARYKHGENTLDMLTGWIKEIDTTRPVAACPPTWDNYWANNAQQEKHLAKAEMSGFNYATGQYDGAHSRYPNMVIFGSETVSAYYYRGVYFLEGEGSSDRCNEYPTYWTFSSATASLEAHRDKTYTAGEFVWTGHDYLGEPTPRSWPSKSSYFGMIDTAGFAKDVVYMYKSMWTDTPTVHLLPQKWNFKAGQKVPVYIYTNAKSVELFLNGKSLGIKNYDKQTASPVYIYWTKGTSGLDYEAGELKAVGYDQPDGKGNVIATDVVNTSGDAAQVELSADRTYIKNDGDDMVFVEATIEDNTGIMVPGADNRITFDVEGGEIVSVDNGDPRDHDPYKNTDNRKAFSGKALLIVKAEEGSTDDIVITATAESDKGILKSNTITVGSKNELPGDGTDAPKLLDASVVMGKGISADSVLPKTVKVQYSNGVIDEHQVTGWNLDNLNANQAGIYKVTGTAEGMEGTFECTVTVKDIKSATVDNVTTLVNVEPSLPQFAAIEYADGTKGSAPVTWDEVPAENYAKAGKFEVTGKIGPEVTVKTEVSVKEIKSVEEVHASTVIGTLPVLPAGVEVTFTDESKEIVGTDWQIKASDVAAAGILKVKSKILGSDMEAVANVDVKYAVATGDLEYTSTGTVSKDKTVNGAGLSVRIDQGGKPTEYAAGLSMLGGSEAVYNVEGKGYEAFRAYVSLSFDNGQDAEGAVSFEVYVDDEKTARYRSGVMTHATKNLALDVDIKGAKIVKLVTKTEDSSVDNSKNIGNWCDTKFVSSNVAVKSAKLKEKDFYYAEKGAQPSLPQTAEVQVDDTHTGAFRIAWSEMDTSKADVVDVEGTVLGIADPENHKVKAKVIVDFNNVVKVPALMNKIGEWEVKEAFDYVETTGTKTNIKDIEDITAKSSVIYKWTNNMLIENCHNYGFDYGVYPGTNSANPEYLIVRAPAIKGFVLRGTGSTDGNANKNFTFYTSADGENWKEFKDYTKTTDTSVSGSWPSRLYTATQMPDDTNYIKIAYPTGNTWQFNMNKLQLTGGEVIPEGKAVVSLDANGGSLPEGTSTKRTLNKGDQAGELPTPTRNRHNFKGWFTQPEGGEKVTEETVVSDSIILYAQWEKSTKAEDVPVYFVDCGANAFSAEGKAYRKDYTDTLKNTVPDQAYSETSGWGFTNPASEVEANGSGDAYTTIRNFKAGNNQKTMTYKFALDAGTYEVVTGFYDPWAQWAGDDRHTKITVADKAGTELAVHEDHKISGSKDSVTLENITLSEAGNVTVNLSPLKKVDSNIDSCDVLVSFIVIVKKAAEQPDIPKTDTKAGLKAAIDLAKTLKADDYTAASYKALSDTIASAEKVYAETEPSAEAVQTQINALAEAVRNLKSAAADTKKDLTQQMKEKDAELAAKDTELKTAQKNASDLDDQLKKAEKDLADLKNGSEAEKAELQKQINSLKEQLNEANAKVTVLKAEKERLTEEKTSLQTELKKAQEDAAKKKAEEAEALKKAQEEEQKAKEELQKLKDAMTLKIGDTITVKGVTYRVTNAEAKTAEAYGVVNKSQKHIEVAATVKIKGNTCKVTAIADQAFAGMKKATKAVIGKNVSKIGKKAFNGDGKLKSITVKSRKLKTVGKLALKGINKKAVIRIPKSKKKAYRKLFKGKGQKKSVIVK</sequence>
<dbReference type="InterPro" id="IPR013783">
    <property type="entry name" value="Ig-like_fold"/>
</dbReference>
<dbReference type="PANTHER" id="PTHR42732:SF1">
    <property type="entry name" value="BETA-MANNOSIDASE"/>
    <property type="match status" value="1"/>
</dbReference>
<dbReference type="SMART" id="SM00776">
    <property type="entry name" value="NPCBM"/>
    <property type="match status" value="1"/>
</dbReference>
<dbReference type="Pfam" id="PF08305">
    <property type="entry name" value="NPCBM"/>
    <property type="match status" value="1"/>
</dbReference>
<dbReference type="InterPro" id="IPR006103">
    <property type="entry name" value="Glyco_hydro_2_cat"/>
</dbReference>
<comment type="caution">
    <text evidence="8">The sequence shown here is derived from an EMBL/GenBank/DDBJ whole genome shotgun (WGS) entry which is preliminary data.</text>
</comment>
<evidence type="ECO:0000256" key="3">
    <source>
        <dbReference type="ARBA" id="ARBA00022801"/>
    </source>
</evidence>
<dbReference type="Proteomes" id="UP001299235">
    <property type="component" value="Unassembled WGS sequence"/>
</dbReference>
<dbReference type="Pfam" id="PF02837">
    <property type="entry name" value="Glyco_hydro_2_N"/>
    <property type="match status" value="1"/>
</dbReference>
<feature type="coiled-coil region" evidence="5">
    <location>
        <begin position="1843"/>
        <end position="2005"/>
    </location>
</feature>
<dbReference type="Gene3D" id="2.60.40.4270">
    <property type="entry name" value="Listeria-Bacteroides repeat domain"/>
    <property type="match status" value="1"/>
</dbReference>
<dbReference type="Pfam" id="PF07532">
    <property type="entry name" value="Big_4"/>
    <property type="match status" value="3"/>
</dbReference>
<dbReference type="Gene3D" id="2.60.40.10">
    <property type="entry name" value="Immunoglobulins"/>
    <property type="match status" value="3"/>
</dbReference>
<dbReference type="RefSeq" id="WP_248835654.1">
    <property type="nucleotide sequence ID" value="NZ_JAJEQE010000037.1"/>
</dbReference>
<dbReference type="Gene3D" id="2.60.120.260">
    <property type="entry name" value="Galactose-binding domain-like"/>
    <property type="match status" value="2"/>
</dbReference>
<keyword evidence="3" id="KW-0378">Hydrolase</keyword>
<comment type="subcellular location">
    <subcellularLocation>
        <location evidence="1">Cell envelope</location>
    </subcellularLocation>
</comment>
<dbReference type="Pfam" id="PF00703">
    <property type="entry name" value="Glyco_hydro_2"/>
    <property type="match status" value="1"/>
</dbReference>
<dbReference type="InterPro" id="IPR013378">
    <property type="entry name" value="InlB-like_B-rpt"/>
</dbReference>
<dbReference type="SUPFAM" id="SSF49303">
    <property type="entry name" value="beta-Galactosidase/glucuronidase domain"/>
    <property type="match status" value="1"/>
</dbReference>
<proteinExistence type="inferred from homology"/>
<dbReference type="Gene3D" id="1.20.1270.70">
    <property type="entry name" value="Designed single chain three-helix bundle"/>
    <property type="match status" value="1"/>
</dbReference>
<dbReference type="Gene3D" id="3.80.10.10">
    <property type="entry name" value="Ribonuclease Inhibitor"/>
    <property type="match status" value="1"/>
</dbReference>
<dbReference type="InterPro" id="IPR038637">
    <property type="entry name" value="NPCBM_sf"/>
</dbReference>
<dbReference type="SUPFAM" id="SSF51445">
    <property type="entry name" value="(Trans)glycosidases"/>
    <property type="match status" value="1"/>
</dbReference>
<dbReference type="Pfam" id="PF13306">
    <property type="entry name" value="LRR_5"/>
    <property type="match status" value="1"/>
</dbReference>
<keyword evidence="5" id="KW-0175">Coiled coil</keyword>
<evidence type="ECO:0000256" key="4">
    <source>
        <dbReference type="ARBA" id="ARBA00023295"/>
    </source>
</evidence>
<dbReference type="InterPro" id="IPR026906">
    <property type="entry name" value="LRR_5"/>
</dbReference>
<evidence type="ECO:0000256" key="1">
    <source>
        <dbReference type="ARBA" id="ARBA00004196"/>
    </source>
</evidence>
<evidence type="ECO:0000313" key="9">
    <source>
        <dbReference type="Proteomes" id="UP001299235"/>
    </source>
</evidence>
<feature type="domain" description="Glycosyl hydrolase family 98 putative carbohydrate-binding module" evidence="7">
    <location>
        <begin position="1121"/>
        <end position="1269"/>
    </location>
</feature>
<dbReference type="InterPro" id="IPR032311">
    <property type="entry name" value="DUF4982"/>
</dbReference>
<dbReference type="InterPro" id="IPR006102">
    <property type="entry name" value="Ig-like_GH2"/>
</dbReference>
<keyword evidence="4" id="KW-0326">Glycosidase</keyword>
<dbReference type="InterPro" id="IPR013222">
    <property type="entry name" value="Glyco_hyd_98_carb-bd"/>
</dbReference>
<dbReference type="PANTHER" id="PTHR42732">
    <property type="entry name" value="BETA-GALACTOSIDASE"/>
    <property type="match status" value="1"/>
</dbReference>
<dbReference type="Pfam" id="PF18565">
    <property type="entry name" value="Glyco_hydro2_C5"/>
    <property type="match status" value="1"/>
</dbReference>
<dbReference type="InterPro" id="IPR040605">
    <property type="entry name" value="Glyco_hydro2_dom5"/>
</dbReference>
<dbReference type="Pfam" id="PF02836">
    <property type="entry name" value="Glyco_hydro_2_C"/>
    <property type="match status" value="1"/>
</dbReference>
<dbReference type="InterPro" id="IPR008979">
    <property type="entry name" value="Galactose-bd-like_sf"/>
</dbReference>
<dbReference type="InterPro" id="IPR042229">
    <property type="entry name" value="Listeria/Bacterioides_rpt_sf"/>
</dbReference>
<evidence type="ECO:0000256" key="6">
    <source>
        <dbReference type="SAM" id="MobiDB-lite"/>
    </source>
</evidence>
<organism evidence="8 9">
    <name type="scientific">Hominisplanchenecus faecis</name>
    <dbReference type="NCBI Taxonomy" id="2885351"/>
    <lineage>
        <taxon>Bacteria</taxon>
        <taxon>Bacillati</taxon>
        <taxon>Bacillota</taxon>
        <taxon>Clostridia</taxon>
        <taxon>Lachnospirales</taxon>
        <taxon>Lachnospiraceae</taxon>
        <taxon>Hominisplanchenecus</taxon>
    </lineage>
</organism>
<evidence type="ECO:0000256" key="2">
    <source>
        <dbReference type="ARBA" id="ARBA00007401"/>
    </source>
</evidence>
<dbReference type="InterPro" id="IPR032675">
    <property type="entry name" value="LRR_dom_sf"/>
</dbReference>
<reference evidence="8 9" key="1">
    <citation type="submission" date="2021-10" db="EMBL/GenBank/DDBJ databases">
        <title>Anaerobic single-cell dispensing facilitates the cultivation of human gut bacteria.</title>
        <authorList>
            <person name="Afrizal A."/>
        </authorList>
    </citation>
    <scope>NUCLEOTIDE SEQUENCE [LARGE SCALE GENOMIC DNA]</scope>
    <source>
        <strain evidence="8 9">CLA-AA-H246</strain>
    </source>
</reference>
<dbReference type="InterPro" id="IPR017853">
    <property type="entry name" value="GH"/>
</dbReference>
<dbReference type="InterPro" id="IPR006104">
    <property type="entry name" value="Glyco_hydro_2_N"/>
</dbReference>
<dbReference type="PRINTS" id="PR00132">
    <property type="entry name" value="GLHYDRLASE2"/>
</dbReference>
<dbReference type="Pfam" id="PF16355">
    <property type="entry name" value="DUF4982"/>
    <property type="match status" value="1"/>
</dbReference>
<dbReference type="InterPro" id="IPR051913">
    <property type="entry name" value="GH2_Domain-Containing"/>
</dbReference>
<accession>A0ABS8EZ08</accession>
<dbReference type="SUPFAM" id="SSF49785">
    <property type="entry name" value="Galactose-binding domain-like"/>
    <property type="match status" value="2"/>
</dbReference>
<dbReference type="Gene3D" id="3.20.20.80">
    <property type="entry name" value="Glycosidases"/>
    <property type="match status" value="1"/>
</dbReference>
<dbReference type="EMBL" id="JAJEQE010000037">
    <property type="protein sequence ID" value="MCC2149652.1"/>
    <property type="molecule type" value="Genomic_DNA"/>
</dbReference>
<keyword evidence="9" id="KW-1185">Reference proteome</keyword>
<feature type="region of interest" description="Disordered" evidence="6">
    <location>
        <begin position="1539"/>
        <end position="1580"/>
    </location>
</feature>
<evidence type="ECO:0000256" key="5">
    <source>
        <dbReference type="SAM" id="Coils"/>
    </source>
</evidence>
<name>A0ABS8EZ08_9FIRM</name>
<comment type="similarity">
    <text evidence="2">Belongs to the glycosyl hydrolase 2 family.</text>
</comment>
<dbReference type="InterPro" id="IPR006101">
    <property type="entry name" value="Glyco_hydro_2"/>
</dbReference>
<gene>
    <name evidence="8" type="ORF">LKD42_10360</name>
</gene>
<evidence type="ECO:0000259" key="7">
    <source>
        <dbReference type="SMART" id="SM00776"/>
    </source>
</evidence>
<evidence type="ECO:0000313" key="8">
    <source>
        <dbReference type="EMBL" id="MCC2149652.1"/>
    </source>
</evidence>
<dbReference type="Gene3D" id="2.60.120.1060">
    <property type="entry name" value="NPCBM/NEW2 domain"/>
    <property type="match status" value="1"/>
</dbReference>
<protein>
    <submittedName>
        <fullName evidence="8">Ig-like domain-containing protein</fullName>
    </submittedName>
</protein>